<sequence>MFVLLGACRLLTNYKPLFASHIDKHFCYWKKNSIKWVHLVHQFKQKRPFRQINQQMKKPPKSDDKGVLDQKIYTRDTIRNISNILRYSTWDSAQEQLKNFSVRWDSYMVNQVLKTHPPLEKAWLFFNWASELKGFKHDQFTYTTMLDIFGEARRISSMRYVFQQMQEKGIKIDVVTYTSLLHWLSNDGDVDGAMKIWKDMKANHCNPTVVSFTAYMKVLFDHNREKEAAKVYKEMLQSGCSPNCCTYTVLMEHLASSGKYKEVIEIFNKMQEAGVQPDKATCNILIQKCCKTSETWAMTRILRYMRENSLVLRYPVYLEALETLKIAGESDVLLRQVNPHFSIKGGNKDETEEFNENTSTDINSVIDGGLILDFLRRRNFVTVDCLLAGIGNKNTLLDPRVISTIIEVNSALCRPSAALLVFEYSVKMGIRIEKTAYLALLGVFIRTNSFPKVVDIVDEMVRAGISLGTYLGALLIYKLGCARKPDSSAKIFDLLPDDQKNTATYTALISTYFLSGKVDEGLKMFATMKSKGIRAALGTFNVILAGLEKRGRVSEVEQFRKEKKNLQADGYTEDMDEMICNRLFAADVVS</sequence>
<dbReference type="OMA" id="HKCTATY"/>
<keyword evidence="1" id="KW-0677">Repeat</keyword>
<reference evidence="3 4" key="1">
    <citation type="submission" date="2017-07" db="EMBL/GenBank/DDBJ databases">
        <title>An improved, manually edited Actinidia chinensis var. chinensis (kiwifruit) genome highlights the challenges associated with draft genomes and gene prediction in plants.</title>
        <authorList>
            <person name="Pilkington S."/>
            <person name="Crowhurst R."/>
            <person name="Hilario E."/>
            <person name="Nardozza S."/>
            <person name="Fraser L."/>
            <person name="Peng Y."/>
            <person name="Gunaseelan K."/>
            <person name="Simpson R."/>
            <person name="Tahir J."/>
            <person name="Deroles S."/>
            <person name="Templeton K."/>
            <person name="Luo Z."/>
            <person name="Davy M."/>
            <person name="Cheng C."/>
            <person name="Mcneilage M."/>
            <person name="Scaglione D."/>
            <person name="Liu Y."/>
            <person name="Zhang Q."/>
            <person name="Datson P."/>
            <person name="De Silva N."/>
            <person name="Gardiner S."/>
            <person name="Bassett H."/>
            <person name="Chagne D."/>
            <person name="Mccallum J."/>
            <person name="Dzierzon H."/>
            <person name="Deng C."/>
            <person name="Wang Y.-Y."/>
            <person name="Barron N."/>
            <person name="Manako K."/>
            <person name="Bowen J."/>
            <person name="Foster T."/>
            <person name="Erridge Z."/>
            <person name="Tiffin H."/>
            <person name="Waite C."/>
            <person name="Davies K."/>
            <person name="Grierson E."/>
            <person name="Laing W."/>
            <person name="Kirk R."/>
            <person name="Chen X."/>
            <person name="Wood M."/>
            <person name="Montefiori M."/>
            <person name="Brummell D."/>
            <person name="Schwinn K."/>
            <person name="Catanach A."/>
            <person name="Fullerton C."/>
            <person name="Li D."/>
            <person name="Meiyalaghan S."/>
            <person name="Nieuwenhuizen N."/>
            <person name="Read N."/>
            <person name="Prakash R."/>
            <person name="Hunter D."/>
            <person name="Zhang H."/>
            <person name="Mckenzie M."/>
            <person name="Knabel M."/>
            <person name="Harris A."/>
            <person name="Allan A."/>
            <person name="Chen A."/>
            <person name="Janssen B."/>
            <person name="Plunkett B."/>
            <person name="Dwamena C."/>
            <person name="Voogd C."/>
            <person name="Leif D."/>
            <person name="Lafferty D."/>
            <person name="Souleyre E."/>
            <person name="Varkonyi-Gasic E."/>
            <person name="Gambi F."/>
            <person name="Hanley J."/>
            <person name="Yao J.-L."/>
            <person name="Cheung J."/>
            <person name="David K."/>
            <person name="Warren B."/>
            <person name="Marsh K."/>
            <person name="Snowden K."/>
            <person name="Lin-Wang K."/>
            <person name="Brian L."/>
            <person name="Martinez-Sanchez M."/>
            <person name="Wang M."/>
            <person name="Ileperuma N."/>
            <person name="Macnee N."/>
            <person name="Campin R."/>
            <person name="Mcatee P."/>
            <person name="Drummond R."/>
            <person name="Espley R."/>
            <person name="Ireland H."/>
            <person name="Wu R."/>
            <person name="Atkinson R."/>
            <person name="Karunairetnam S."/>
            <person name="Bulley S."/>
            <person name="Chunkath S."/>
            <person name="Hanley Z."/>
            <person name="Storey R."/>
            <person name="Thrimawithana A."/>
            <person name="Thomson S."/>
            <person name="David C."/>
            <person name="Testolin R."/>
        </authorList>
    </citation>
    <scope>NUCLEOTIDE SEQUENCE [LARGE SCALE GENOMIC DNA]</scope>
    <source>
        <strain evidence="4">cv. Red5</strain>
        <tissue evidence="3">Young leaf</tissue>
    </source>
</reference>
<name>A0A2R6S2N5_ACTCC</name>
<dbReference type="Pfam" id="PF13812">
    <property type="entry name" value="PPR_3"/>
    <property type="match status" value="1"/>
</dbReference>
<feature type="repeat" description="PPR" evidence="2">
    <location>
        <begin position="243"/>
        <end position="277"/>
    </location>
</feature>
<protein>
    <submittedName>
        <fullName evidence="3">Pentatricopeptide repeat-containing protein</fullName>
    </submittedName>
</protein>
<dbReference type="NCBIfam" id="TIGR00756">
    <property type="entry name" value="PPR"/>
    <property type="match status" value="5"/>
</dbReference>
<dbReference type="InterPro" id="IPR002885">
    <property type="entry name" value="PPR_rpt"/>
</dbReference>
<dbReference type="FunCoup" id="A0A2R6S2N5">
    <property type="interactions" value="1644"/>
</dbReference>
<feature type="repeat" description="PPR" evidence="2">
    <location>
        <begin position="173"/>
        <end position="207"/>
    </location>
</feature>
<organism evidence="3 4">
    <name type="scientific">Actinidia chinensis var. chinensis</name>
    <name type="common">Chinese soft-hair kiwi</name>
    <dbReference type="NCBI Taxonomy" id="1590841"/>
    <lineage>
        <taxon>Eukaryota</taxon>
        <taxon>Viridiplantae</taxon>
        <taxon>Streptophyta</taxon>
        <taxon>Embryophyta</taxon>
        <taxon>Tracheophyta</taxon>
        <taxon>Spermatophyta</taxon>
        <taxon>Magnoliopsida</taxon>
        <taxon>eudicotyledons</taxon>
        <taxon>Gunneridae</taxon>
        <taxon>Pentapetalae</taxon>
        <taxon>asterids</taxon>
        <taxon>Ericales</taxon>
        <taxon>Actinidiaceae</taxon>
        <taxon>Actinidia</taxon>
    </lineage>
</organism>
<dbReference type="STRING" id="1590841.A0A2R6S2N5"/>
<evidence type="ECO:0000256" key="1">
    <source>
        <dbReference type="ARBA" id="ARBA00022737"/>
    </source>
</evidence>
<keyword evidence="4" id="KW-1185">Reference proteome</keyword>
<dbReference type="InterPro" id="IPR011990">
    <property type="entry name" value="TPR-like_helical_dom_sf"/>
</dbReference>
<dbReference type="PANTHER" id="PTHR46862:SF5">
    <property type="entry name" value="OS02G0170000 PROTEIN"/>
    <property type="match status" value="1"/>
</dbReference>
<dbReference type="OrthoDB" id="185373at2759"/>
<reference evidence="4" key="2">
    <citation type="journal article" date="2018" name="BMC Genomics">
        <title>A manually annotated Actinidia chinensis var. chinensis (kiwifruit) genome highlights the challenges associated with draft genomes and gene prediction in plants.</title>
        <authorList>
            <person name="Pilkington S.M."/>
            <person name="Crowhurst R."/>
            <person name="Hilario E."/>
            <person name="Nardozza S."/>
            <person name="Fraser L."/>
            <person name="Peng Y."/>
            <person name="Gunaseelan K."/>
            <person name="Simpson R."/>
            <person name="Tahir J."/>
            <person name="Deroles S.C."/>
            <person name="Templeton K."/>
            <person name="Luo Z."/>
            <person name="Davy M."/>
            <person name="Cheng C."/>
            <person name="McNeilage M."/>
            <person name="Scaglione D."/>
            <person name="Liu Y."/>
            <person name="Zhang Q."/>
            <person name="Datson P."/>
            <person name="De Silva N."/>
            <person name="Gardiner S.E."/>
            <person name="Bassett H."/>
            <person name="Chagne D."/>
            <person name="McCallum J."/>
            <person name="Dzierzon H."/>
            <person name="Deng C."/>
            <person name="Wang Y.Y."/>
            <person name="Barron L."/>
            <person name="Manako K."/>
            <person name="Bowen J."/>
            <person name="Foster T.M."/>
            <person name="Erridge Z.A."/>
            <person name="Tiffin H."/>
            <person name="Waite C.N."/>
            <person name="Davies K.M."/>
            <person name="Grierson E.P."/>
            <person name="Laing W.A."/>
            <person name="Kirk R."/>
            <person name="Chen X."/>
            <person name="Wood M."/>
            <person name="Montefiori M."/>
            <person name="Brummell D.A."/>
            <person name="Schwinn K.E."/>
            <person name="Catanach A."/>
            <person name="Fullerton C."/>
            <person name="Li D."/>
            <person name="Meiyalaghan S."/>
            <person name="Nieuwenhuizen N."/>
            <person name="Read N."/>
            <person name="Prakash R."/>
            <person name="Hunter D."/>
            <person name="Zhang H."/>
            <person name="McKenzie M."/>
            <person name="Knabel M."/>
            <person name="Harris A."/>
            <person name="Allan A.C."/>
            <person name="Gleave A."/>
            <person name="Chen A."/>
            <person name="Janssen B.J."/>
            <person name="Plunkett B."/>
            <person name="Ampomah-Dwamena C."/>
            <person name="Voogd C."/>
            <person name="Leif D."/>
            <person name="Lafferty D."/>
            <person name="Souleyre E.J.F."/>
            <person name="Varkonyi-Gasic E."/>
            <person name="Gambi F."/>
            <person name="Hanley J."/>
            <person name="Yao J.L."/>
            <person name="Cheung J."/>
            <person name="David K.M."/>
            <person name="Warren B."/>
            <person name="Marsh K."/>
            <person name="Snowden K.C."/>
            <person name="Lin-Wang K."/>
            <person name="Brian L."/>
            <person name="Martinez-Sanchez M."/>
            <person name="Wang M."/>
            <person name="Ileperuma N."/>
            <person name="Macnee N."/>
            <person name="Campin R."/>
            <person name="McAtee P."/>
            <person name="Drummond R.S.M."/>
            <person name="Espley R.V."/>
            <person name="Ireland H.S."/>
            <person name="Wu R."/>
            <person name="Atkinson R.G."/>
            <person name="Karunairetnam S."/>
            <person name="Bulley S."/>
            <person name="Chunkath S."/>
            <person name="Hanley Z."/>
            <person name="Storey R."/>
            <person name="Thrimawithana A.H."/>
            <person name="Thomson S."/>
            <person name="David C."/>
            <person name="Testolin R."/>
            <person name="Huang H."/>
            <person name="Hellens R.P."/>
            <person name="Schaffer R.J."/>
        </authorList>
    </citation>
    <scope>NUCLEOTIDE SEQUENCE [LARGE SCALE GENOMIC DNA]</scope>
    <source>
        <strain evidence="4">cv. Red5</strain>
    </source>
</reference>
<dbReference type="Pfam" id="PF13041">
    <property type="entry name" value="PPR_2"/>
    <property type="match status" value="2"/>
</dbReference>
<proteinExistence type="predicted"/>
<feature type="repeat" description="PPR" evidence="2">
    <location>
        <begin position="208"/>
        <end position="242"/>
    </location>
</feature>
<dbReference type="Gene3D" id="1.25.40.10">
    <property type="entry name" value="Tetratricopeptide repeat domain"/>
    <property type="match status" value="3"/>
</dbReference>
<dbReference type="InParanoid" id="A0A2R6S2N5"/>
<dbReference type="Gramene" id="PSS36541">
    <property type="protein sequence ID" value="PSS36541"/>
    <property type="gene ID" value="CEY00_Acc01057"/>
</dbReference>
<feature type="repeat" description="PPR" evidence="2">
    <location>
        <begin position="501"/>
        <end position="535"/>
    </location>
</feature>
<gene>
    <name evidence="3" type="ORF">CEY00_Acc01057</name>
</gene>
<dbReference type="Proteomes" id="UP000241394">
    <property type="component" value="Chromosome LG1"/>
</dbReference>
<comment type="caution">
    <text evidence="3">The sequence shown here is derived from an EMBL/GenBank/DDBJ whole genome shotgun (WGS) entry which is preliminary data.</text>
</comment>
<dbReference type="PROSITE" id="PS51375">
    <property type="entry name" value="PPR"/>
    <property type="match status" value="5"/>
</dbReference>
<dbReference type="PANTHER" id="PTHR46862">
    <property type="entry name" value="OS07G0661900 PROTEIN"/>
    <property type="match status" value="1"/>
</dbReference>
<dbReference type="EMBL" id="NKQK01000001">
    <property type="protein sequence ID" value="PSS36541.1"/>
    <property type="molecule type" value="Genomic_DNA"/>
</dbReference>
<accession>A0A2R6S2N5</accession>
<dbReference type="Pfam" id="PF01535">
    <property type="entry name" value="PPR"/>
    <property type="match status" value="1"/>
</dbReference>
<dbReference type="AlphaFoldDB" id="A0A2R6S2N5"/>
<feature type="repeat" description="PPR" evidence="2">
    <location>
        <begin position="138"/>
        <end position="172"/>
    </location>
</feature>
<evidence type="ECO:0000313" key="3">
    <source>
        <dbReference type="EMBL" id="PSS36541.1"/>
    </source>
</evidence>
<evidence type="ECO:0000256" key="2">
    <source>
        <dbReference type="PROSITE-ProRule" id="PRU00708"/>
    </source>
</evidence>
<evidence type="ECO:0000313" key="4">
    <source>
        <dbReference type="Proteomes" id="UP000241394"/>
    </source>
</evidence>